<gene>
    <name evidence="1" type="ORF">BLX24_18330</name>
</gene>
<dbReference type="AlphaFoldDB" id="A0A1S2VG59"/>
<accession>A0A1S2VG59</accession>
<dbReference type="EMBL" id="MORL01000010">
    <property type="protein sequence ID" value="OIN57704.1"/>
    <property type="molecule type" value="Genomic_DNA"/>
</dbReference>
<dbReference type="Proteomes" id="UP000181790">
    <property type="component" value="Unassembled WGS sequence"/>
</dbReference>
<evidence type="ECO:0000313" key="2">
    <source>
        <dbReference type="Proteomes" id="UP000181790"/>
    </source>
</evidence>
<organism evidence="1 2">
    <name type="scientific">Arsenicibacter rosenii</name>
    <dbReference type="NCBI Taxonomy" id="1750698"/>
    <lineage>
        <taxon>Bacteria</taxon>
        <taxon>Pseudomonadati</taxon>
        <taxon>Bacteroidota</taxon>
        <taxon>Cytophagia</taxon>
        <taxon>Cytophagales</taxon>
        <taxon>Spirosomataceae</taxon>
        <taxon>Arsenicibacter</taxon>
    </lineage>
</organism>
<sequence>MAVASLNALPFAQYPAFPTSALISRLAKLDGWRVLVAGHRNTIPEIAGAPGTKPSMTKIEHLDYDNLLFIRIRHTRFGKRVHLYEETYGKPTP</sequence>
<reference evidence="1 2" key="1">
    <citation type="submission" date="2016-10" db="EMBL/GenBank/DDBJ databases">
        <title>Arsenicibacter rosenii gen. nov., sp. nov., an efficient arsenic-methylating bacterium isolated from an arsenic-contaminated paddy soil.</title>
        <authorList>
            <person name="Huang K."/>
        </authorList>
    </citation>
    <scope>NUCLEOTIDE SEQUENCE [LARGE SCALE GENOMIC DNA]</scope>
    <source>
        <strain evidence="1 2">SM-1</strain>
    </source>
</reference>
<proteinExistence type="predicted"/>
<protein>
    <submittedName>
        <fullName evidence="1">Uncharacterized protein</fullName>
    </submittedName>
</protein>
<dbReference type="OrthoDB" id="3296006at2"/>
<comment type="caution">
    <text evidence="1">The sequence shown here is derived from an EMBL/GenBank/DDBJ whole genome shotgun (WGS) entry which is preliminary data.</text>
</comment>
<dbReference type="RefSeq" id="WP_071504646.1">
    <property type="nucleotide sequence ID" value="NZ_MORL01000010.1"/>
</dbReference>
<name>A0A1S2VG59_9BACT</name>
<evidence type="ECO:0000313" key="1">
    <source>
        <dbReference type="EMBL" id="OIN57704.1"/>
    </source>
</evidence>
<keyword evidence="2" id="KW-1185">Reference proteome</keyword>